<dbReference type="Bgee" id="ENSLOCG00000013041">
    <property type="expression patterns" value="Expressed in larva"/>
</dbReference>
<reference evidence="9" key="2">
    <citation type="submission" date="2025-08" db="UniProtKB">
        <authorList>
            <consortium name="Ensembl"/>
        </authorList>
    </citation>
    <scope>IDENTIFICATION</scope>
</reference>
<dbReference type="Pfam" id="PF01826">
    <property type="entry name" value="TIL"/>
    <property type="match status" value="5"/>
</dbReference>
<dbReference type="Pfam" id="PF00629">
    <property type="entry name" value="MAM"/>
    <property type="match status" value="1"/>
</dbReference>
<dbReference type="SMART" id="SM00181">
    <property type="entry name" value="EGF"/>
    <property type="match status" value="4"/>
</dbReference>
<dbReference type="PANTHER" id="PTHR11339">
    <property type="entry name" value="EXTRACELLULAR MATRIX GLYCOPROTEIN RELATED"/>
    <property type="match status" value="1"/>
</dbReference>
<evidence type="ECO:0000256" key="1">
    <source>
        <dbReference type="ARBA" id="ARBA00022737"/>
    </source>
</evidence>
<dbReference type="InterPro" id="IPR002919">
    <property type="entry name" value="TIL_dom"/>
</dbReference>
<feature type="region of interest" description="Disordered" evidence="5">
    <location>
        <begin position="803"/>
        <end position="825"/>
    </location>
</feature>
<dbReference type="Ensembl" id="ENSLOCT00000016102.1">
    <property type="protein sequence ID" value="ENSLOCP00000016072.1"/>
    <property type="gene ID" value="ENSLOCG00000013041.1"/>
</dbReference>
<dbReference type="InterPro" id="IPR000998">
    <property type="entry name" value="MAM_dom"/>
</dbReference>
<dbReference type="CDD" id="cd19941">
    <property type="entry name" value="TIL"/>
    <property type="match status" value="5"/>
</dbReference>
<feature type="domain" description="EGF-like" evidence="6">
    <location>
        <begin position="2172"/>
        <end position="2209"/>
    </location>
</feature>
<dbReference type="InterPro" id="IPR025615">
    <property type="entry name" value="TILa_dom"/>
</dbReference>
<comment type="caution">
    <text evidence="4">Lacks conserved residue(s) required for the propagation of feature annotation.</text>
</comment>
<dbReference type="EMBL" id="AHAT01024688">
    <property type="status" value="NOT_ANNOTATED_CDS"/>
    <property type="molecule type" value="Genomic_DNA"/>
</dbReference>
<dbReference type="PROSITE" id="PS50026">
    <property type="entry name" value="EGF_3"/>
    <property type="match status" value="1"/>
</dbReference>
<feature type="domain" description="VWFD" evidence="8">
    <location>
        <begin position="1511"/>
        <end position="1566"/>
    </location>
</feature>
<feature type="disulfide bond" evidence="4">
    <location>
        <begin position="2181"/>
        <end position="2198"/>
    </location>
</feature>
<feature type="region of interest" description="Disordered" evidence="5">
    <location>
        <begin position="449"/>
        <end position="483"/>
    </location>
</feature>
<dbReference type="SUPFAM" id="SSF57196">
    <property type="entry name" value="EGF/Laminin"/>
    <property type="match status" value="1"/>
</dbReference>
<dbReference type="GeneTree" id="ENSGT00940000156850"/>
<evidence type="ECO:0000313" key="10">
    <source>
        <dbReference type="Proteomes" id="UP000018468"/>
    </source>
</evidence>
<feature type="region of interest" description="Disordered" evidence="5">
    <location>
        <begin position="165"/>
        <end position="411"/>
    </location>
</feature>
<feature type="compositionally biased region" description="Pro residues" evidence="5">
    <location>
        <begin position="170"/>
        <end position="409"/>
    </location>
</feature>
<evidence type="ECO:0000259" key="6">
    <source>
        <dbReference type="PROSITE" id="PS50026"/>
    </source>
</evidence>
<keyword evidence="4" id="KW-0245">EGF-like domain</keyword>
<dbReference type="InterPro" id="IPR001846">
    <property type="entry name" value="VWF_type-D"/>
</dbReference>
<evidence type="ECO:0000259" key="8">
    <source>
        <dbReference type="PROSITE" id="PS51233"/>
    </source>
</evidence>
<dbReference type="GO" id="GO:0005201">
    <property type="term" value="F:extracellular matrix structural constituent"/>
    <property type="evidence" value="ECO:0000318"/>
    <property type="project" value="GO_Central"/>
</dbReference>
<dbReference type="GO" id="GO:0031012">
    <property type="term" value="C:extracellular matrix"/>
    <property type="evidence" value="ECO:0000318"/>
    <property type="project" value="GO_Central"/>
</dbReference>
<dbReference type="SMART" id="SM00832">
    <property type="entry name" value="C8"/>
    <property type="match status" value="4"/>
</dbReference>
<proteinExistence type="predicted"/>
<dbReference type="InParanoid" id="W5N613"/>
<feature type="domain" description="VWFD" evidence="8">
    <location>
        <begin position="1030"/>
        <end position="1208"/>
    </location>
</feature>
<evidence type="ECO:0000256" key="3">
    <source>
        <dbReference type="ARBA" id="ARBA00023180"/>
    </source>
</evidence>
<dbReference type="EMBL" id="AHAT01024689">
    <property type="status" value="NOT_ANNOTATED_CDS"/>
    <property type="molecule type" value="Genomic_DNA"/>
</dbReference>
<keyword evidence="10" id="KW-1185">Reference proteome</keyword>
<reference evidence="10" key="1">
    <citation type="submission" date="2011-12" db="EMBL/GenBank/DDBJ databases">
        <title>The Draft Genome of Lepisosteus oculatus.</title>
        <authorList>
            <consortium name="The Broad Institute Genome Assembly &amp; Analysis Group"/>
            <consortium name="Computational R&amp;D Group"/>
            <consortium name="and Sequencing Platform"/>
            <person name="Di Palma F."/>
            <person name="Alfoldi J."/>
            <person name="Johnson J."/>
            <person name="Berlin A."/>
            <person name="Gnerre S."/>
            <person name="Jaffe D."/>
            <person name="MacCallum I."/>
            <person name="Young S."/>
            <person name="Walker B.J."/>
            <person name="Lander E.S."/>
            <person name="Lindblad-Toh K."/>
        </authorList>
    </citation>
    <scope>NUCLEOTIDE SEQUENCE [LARGE SCALE GENOMIC DNA]</scope>
</reference>
<dbReference type="Gene3D" id="2.60.120.200">
    <property type="match status" value="1"/>
</dbReference>
<dbReference type="InterPro" id="IPR013320">
    <property type="entry name" value="ConA-like_dom_sf"/>
</dbReference>
<evidence type="ECO:0000259" key="7">
    <source>
        <dbReference type="PROSITE" id="PS50060"/>
    </source>
</evidence>
<dbReference type="Proteomes" id="UP000018468">
    <property type="component" value="Linkage group LG2"/>
</dbReference>
<evidence type="ECO:0000256" key="2">
    <source>
        <dbReference type="ARBA" id="ARBA00023157"/>
    </source>
</evidence>
<dbReference type="SUPFAM" id="SSF49899">
    <property type="entry name" value="Concanavalin A-like lectins/glucanases"/>
    <property type="match status" value="1"/>
</dbReference>
<organism evidence="9 10">
    <name type="scientific">Lepisosteus oculatus</name>
    <name type="common">Spotted gar</name>
    <dbReference type="NCBI Taxonomy" id="7918"/>
    <lineage>
        <taxon>Eukaryota</taxon>
        <taxon>Metazoa</taxon>
        <taxon>Chordata</taxon>
        <taxon>Craniata</taxon>
        <taxon>Vertebrata</taxon>
        <taxon>Euteleostomi</taxon>
        <taxon>Actinopterygii</taxon>
        <taxon>Neopterygii</taxon>
        <taxon>Holostei</taxon>
        <taxon>Semionotiformes</taxon>
        <taxon>Lepisosteidae</taxon>
        <taxon>Lepisosteus</taxon>
    </lineage>
</organism>
<dbReference type="EMBL" id="AHAT01024684">
    <property type="status" value="NOT_ANNOTATED_CDS"/>
    <property type="molecule type" value="Genomic_DNA"/>
</dbReference>
<dbReference type="PROSITE" id="PS50060">
    <property type="entry name" value="MAM_2"/>
    <property type="match status" value="1"/>
</dbReference>
<dbReference type="InterPro" id="IPR014853">
    <property type="entry name" value="VWF/SSPO/ZAN-like_Cys-rich_dom"/>
</dbReference>
<evidence type="ECO:0000313" key="9">
    <source>
        <dbReference type="Ensembl" id="ENSLOCP00000016072.1"/>
    </source>
</evidence>
<keyword evidence="1" id="KW-0677">Repeat</keyword>
<feature type="compositionally biased region" description="Polar residues" evidence="5">
    <location>
        <begin position="449"/>
        <end position="476"/>
    </location>
</feature>
<dbReference type="HOGENOM" id="CLU_001167_0_0_1"/>
<name>W5N613_LEPOC</name>
<dbReference type="eggNOG" id="KOG1216">
    <property type="taxonomic scope" value="Eukaryota"/>
</dbReference>
<dbReference type="GO" id="GO:0016020">
    <property type="term" value="C:membrane"/>
    <property type="evidence" value="ECO:0007669"/>
    <property type="project" value="InterPro"/>
</dbReference>
<dbReference type="SUPFAM" id="SSF57567">
    <property type="entry name" value="Serine protease inhibitors"/>
    <property type="match status" value="5"/>
</dbReference>
<feature type="compositionally biased region" description="Basic and acidic residues" evidence="5">
    <location>
        <begin position="1176"/>
        <end position="1187"/>
    </location>
</feature>
<dbReference type="Pfam" id="PF00094">
    <property type="entry name" value="VWD"/>
    <property type="match status" value="4"/>
</dbReference>
<dbReference type="InterPro" id="IPR000742">
    <property type="entry name" value="EGF"/>
</dbReference>
<dbReference type="EMBL" id="AHAT01024685">
    <property type="status" value="NOT_ANNOTATED_CDS"/>
    <property type="molecule type" value="Genomic_DNA"/>
</dbReference>
<dbReference type="PANTHER" id="PTHR11339:SF374">
    <property type="entry name" value="ZONADHESIN"/>
    <property type="match status" value="1"/>
</dbReference>
<dbReference type="Gene3D" id="2.10.25.10">
    <property type="entry name" value="Laminin"/>
    <property type="match status" value="6"/>
</dbReference>
<feature type="compositionally biased region" description="Basic and acidic residues" evidence="5">
    <location>
        <begin position="811"/>
        <end position="825"/>
    </location>
</feature>
<accession>W5N613</accession>
<dbReference type="InterPro" id="IPR001007">
    <property type="entry name" value="VWF_dom"/>
</dbReference>
<dbReference type="PROSITE" id="PS01186">
    <property type="entry name" value="EGF_2"/>
    <property type="match status" value="1"/>
</dbReference>
<dbReference type="PROSITE" id="PS00740">
    <property type="entry name" value="MAM_1"/>
    <property type="match status" value="1"/>
</dbReference>
<dbReference type="Pfam" id="PF12714">
    <property type="entry name" value="TILa"/>
    <property type="match status" value="4"/>
</dbReference>
<evidence type="ECO:0000256" key="4">
    <source>
        <dbReference type="PROSITE-ProRule" id="PRU00076"/>
    </source>
</evidence>
<feature type="region of interest" description="Disordered" evidence="5">
    <location>
        <begin position="1176"/>
        <end position="1203"/>
    </location>
</feature>
<dbReference type="OMA" id="KTHHPHG"/>
<dbReference type="PROSITE" id="PS51233">
    <property type="entry name" value="VWFD"/>
    <property type="match status" value="4"/>
</dbReference>
<reference evidence="9" key="3">
    <citation type="submission" date="2025-09" db="UniProtKB">
        <authorList>
            <consortium name="Ensembl"/>
        </authorList>
    </citation>
    <scope>IDENTIFICATION</scope>
</reference>
<dbReference type="PROSITE" id="PS00022">
    <property type="entry name" value="EGF_1"/>
    <property type="match status" value="1"/>
</dbReference>
<dbReference type="EMBL" id="AHAT01024687">
    <property type="status" value="NOT_ANNOTATED_CDS"/>
    <property type="molecule type" value="Genomic_DNA"/>
</dbReference>
<dbReference type="InterPro" id="IPR050780">
    <property type="entry name" value="Mucin_vWF_Thrombospondin_sf"/>
</dbReference>
<feature type="domain" description="MAM" evidence="7">
    <location>
        <begin position="1"/>
        <end position="163"/>
    </location>
</feature>
<dbReference type="SMART" id="SM00137">
    <property type="entry name" value="MAM"/>
    <property type="match status" value="1"/>
</dbReference>
<evidence type="ECO:0000256" key="5">
    <source>
        <dbReference type="SAM" id="MobiDB-lite"/>
    </source>
</evidence>
<dbReference type="EMBL" id="AHAT01024686">
    <property type="status" value="NOT_ANNOTATED_CDS"/>
    <property type="molecule type" value="Genomic_DNA"/>
</dbReference>
<dbReference type="CDD" id="cd06263">
    <property type="entry name" value="MAM"/>
    <property type="match status" value="1"/>
</dbReference>
<dbReference type="FunFam" id="2.10.25.10:FF:000055">
    <property type="entry name" value="alpha-tectorin isoform X1"/>
    <property type="match status" value="4"/>
</dbReference>
<keyword evidence="2 4" id="KW-1015">Disulfide bond</keyword>
<protein>
    <submittedName>
        <fullName evidence="9">Zonadhesin, like</fullName>
    </submittedName>
</protein>
<dbReference type="STRING" id="7918.ENSLOCP00000016072"/>
<dbReference type="Pfam" id="PF08742">
    <property type="entry name" value="C8"/>
    <property type="match status" value="4"/>
</dbReference>
<dbReference type="SMART" id="SM00215">
    <property type="entry name" value="VWC_out"/>
    <property type="match status" value="4"/>
</dbReference>
<dbReference type="InterPro" id="IPR036084">
    <property type="entry name" value="Ser_inhib-like_sf"/>
</dbReference>
<feature type="domain" description="VWFD" evidence="8">
    <location>
        <begin position="643"/>
        <end position="820"/>
    </location>
</feature>
<feature type="disulfide bond" evidence="4">
    <location>
        <begin position="2200"/>
        <end position="2209"/>
    </location>
</feature>
<sequence>CDFNNNSSPFCDFRQDVQDHSDWIRHRGATPTEGTGPSGDFPDGNGYYIYHEADNVVSGQGARLLSPVLRPRDSQLCVQFWFYMYGLESDNRLALLVQKPGAVEQLLWERQGIQSHSWLGEAVTVPASPGQDLTVVFEAVRGFSASCDTALDNITISSGACPEFLQLQQPSPPQAPPPRPQPSPPQAPPRPQTSPPQAPPYPQPSPPQAPPHPQPSPPQAPPPSPPQAPPHPQPSPPQAPPPHPQPSPSQAPPCPQPSPPQAPPRPQPSPPQAPPPSPPQAPPYPQPSPPQAPPHPQPSPPQAPPPSPPQAPPHPQPSPPQAPPPHPQPSPSQAPPCPQPSPPQAPPPCPQPSPPQAPQPRPQPSQTQAPPPRPQLSPSQAPPPRPQPNPPQAPPHPQPSPPQAPPPRPQSCTAPCASLFFVICVGHTPVILTRASSVDCAGTTTATPWMTSARQPGSWSARPTTLETAGTQTPSKTPDEHTHTNRNIHKYTHLPDSSIVVLLGLWVIEKSCQLVYQTIISIVGMSPQSLLCPSNSHYEPCVPPCPLSCVMSSHGQCQGPCAEGCVCDSGFIQSAGICVRQESCGCQYNGKYYQSGEEFFTPGCQSKCRCELGFPVCIPWNCSDQEYCGVQDGVLSCHPKGSAHCYVSGDPHYMTFDGRIYSFMGTCTYTLARTCRNNNGPWFSVEGKNEERGMPGVSYLRKIYVTVNGVTVTLMKSRRTLVNGLRVALPHSPSPWMSLFLSGQYVTVSTPFGLTVRWDGNHYAHITVPSSYYDQMCGLCGNYDNDAGNDFMLPDGSQAINSDDFGNSWQTDKDEDKTCRPGNDTDHPCDEHLGAEVAKPEKCGKLTNKQGPFRDCIAVVDPNPYFWSCVYDMCRYEGLLQTLCDQLQAYTDACLAAGATVHQWRAPDFCPLLCPPNSHYTLCGSQCPETCVPGHLPVGGCSSRCVEGCQCDPGFVLSDESCVPLRDCGCVDPQGSYHPVDESWYLPGCTQRCVCQGEGVIHCDNSSCSQMEICQLQNGQYGCQGLGNRATCSATGDPHYTTYDGKVHHFQGSCSYTLSQPCNASSHLPYFSVVTENEHRGNNKHVSYVKAVRVRVHQHTIVMSKGRRVQVDGVQMTPPVFLDQGVTVRLSGVFVTVETDFGLRVRFDGNHHADVSVLSTYSEQLCGLCGNYNGRPGDDNLRPDGRPADSSSELGESWQVPDNRTECSHDGGVDVCDKNIEAEAKKPTSCGMIIDPQGVFQPCHSVVPPEVFLESCVYDQCGTGGDTVALCLALQSYAALCAQAGVPIDWRNKTFCPLTCPVGSHYSPCGNACPASCTEPGAPNSCDLPCVEGCVCDPGMVLSGDKCVPFNQCGCVDKDGSYRPVCSTRCMMGSSSLTGSQGQRVIGHRSQVTVSCDLHLITYQSSLIKLISIRSYLKSVGVKRGTCKICRLGSDQSIVCEQAHIAKAVLKVTGFLIIILTIFEKSNVHICSGNPFCFLCVCSPVCSLYVCSRWGTAGSLCLTAPNAQHHTLTLPRSHYNTVCGMCGNFNNNGSDDSLMPDGLPAKDVVQLGNSWKAEGDSDEGCQPDDREDLDPKCTQEEESHYTALCMELLFDKRFQECHALLLQEPFLQNCVYDMCEYEGMLGTLCDNVGAYAQACQSLGITVSWRNSTFCPLPCPPNSQYSPCTAPCPPTCANLYADASCPRPPSACVEGCQCNPGFVLSGDQCVALSSCGCVDSKGEYHDVGDSWLNDHCERRCSCTPGGVLNCVAFQCSEKSVCALDSEGIRYCKPAKFDKCSISGDPHYRTFDRFVHHYQGPNTYILTQTHELPTSLAPFTVRGKNTRRGINRRVSFPKEVYIDIYGINIRFLQQRKVLVNGERVRPPFQPLQGLRLSQRSRFVQLHTDFGLSVSFDGKYHAEVVLPSTYQSHVRGLCGNYDGRSNNEYMKPDGSLTRNINEFGNSWQVSDRELPVLWQPNPYCRRALEENLETGFETGDCSVDQLTVVNGSSQCGALAEPQGPFAPCHPRLDPEQFQESCVFDLCAEQNDATLLCASYTVYAQACQELGVTLGPWRQKLNCALSCPPNSVYNSCISACPASCADLAAPSECDTSVCVEGCHCNPGFVLSGLDCVPYSQCGCTFQGHYYLLNEKFVSEDCSQSCQCTVTGAACEPKTCPVGHICTVYNDTRNCYKESPCLSMPCWNDGICQELPEGIGFNCQCLEGFEGPLC</sequence>
<dbReference type="GO" id="GO:0005615">
    <property type="term" value="C:extracellular space"/>
    <property type="evidence" value="ECO:0000318"/>
    <property type="project" value="GO_Central"/>
</dbReference>
<dbReference type="SMART" id="SM00214">
    <property type="entry name" value="VWC"/>
    <property type="match status" value="3"/>
</dbReference>
<dbReference type="SMART" id="SM00216">
    <property type="entry name" value="VWD"/>
    <property type="match status" value="3"/>
</dbReference>
<feature type="domain" description="VWFD" evidence="8">
    <location>
        <begin position="1776"/>
        <end position="1952"/>
    </location>
</feature>
<keyword evidence="3" id="KW-0325">Glycoprotein</keyword>